<evidence type="ECO:0000313" key="2">
    <source>
        <dbReference type="EMBL" id="PPR94629.1"/>
    </source>
</evidence>
<evidence type="ECO:0000256" key="1">
    <source>
        <dbReference type="SAM" id="MobiDB-lite"/>
    </source>
</evidence>
<feature type="compositionally biased region" description="Basic and acidic residues" evidence="1">
    <location>
        <begin position="1"/>
        <end position="14"/>
    </location>
</feature>
<dbReference type="OrthoDB" id="1937287at2759"/>
<feature type="region of interest" description="Disordered" evidence="1">
    <location>
        <begin position="1"/>
        <end position="37"/>
    </location>
</feature>
<dbReference type="EMBL" id="KZ666472">
    <property type="protein sequence ID" value="PPR94629.1"/>
    <property type="molecule type" value="Genomic_DNA"/>
</dbReference>
<name>A0A2P5WU91_GOSBA</name>
<dbReference type="Proteomes" id="UP000239757">
    <property type="component" value="Unassembled WGS sequence"/>
</dbReference>
<reference evidence="2 3" key="1">
    <citation type="submission" date="2015-01" db="EMBL/GenBank/DDBJ databases">
        <title>Genome of allotetraploid Gossypium barbadense reveals genomic plasticity and fiber elongation in cotton evolution.</title>
        <authorList>
            <person name="Chen X."/>
            <person name="Liu X."/>
            <person name="Zhao B."/>
            <person name="Zheng H."/>
            <person name="Hu Y."/>
            <person name="Lu G."/>
            <person name="Yang C."/>
            <person name="Chen J."/>
            <person name="Shan C."/>
            <person name="Zhang L."/>
            <person name="Zhou Y."/>
            <person name="Wang L."/>
            <person name="Guo W."/>
            <person name="Bai Y."/>
            <person name="Ruan J."/>
            <person name="Shangguan X."/>
            <person name="Mao Y."/>
            <person name="Jiang J."/>
            <person name="Zhu Y."/>
            <person name="Lei J."/>
            <person name="Kang H."/>
            <person name="Chen S."/>
            <person name="He X."/>
            <person name="Wang R."/>
            <person name="Wang Y."/>
            <person name="Chen J."/>
            <person name="Wang L."/>
            <person name="Yu S."/>
            <person name="Wang B."/>
            <person name="Wei J."/>
            <person name="Song S."/>
            <person name="Lu X."/>
            <person name="Gao Z."/>
            <person name="Gu W."/>
            <person name="Deng X."/>
            <person name="Ma D."/>
            <person name="Wang S."/>
            <person name="Liang W."/>
            <person name="Fang L."/>
            <person name="Cai C."/>
            <person name="Zhu X."/>
            <person name="Zhou B."/>
            <person name="Zhang Y."/>
            <person name="Chen Z."/>
            <person name="Xu S."/>
            <person name="Zhu R."/>
            <person name="Wang S."/>
            <person name="Zhang T."/>
            <person name="Zhao G."/>
        </authorList>
    </citation>
    <scope>NUCLEOTIDE SEQUENCE [LARGE SCALE GENOMIC DNA]</scope>
    <source>
        <strain evidence="3">cv. Xinhai21</strain>
        <tissue evidence="2">Leaf</tissue>
    </source>
</reference>
<dbReference type="AlphaFoldDB" id="A0A2P5WU91"/>
<organism evidence="2 3">
    <name type="scientific">Gossypium barbadense</name>
    <name type="common">Sea Island cotton</name>
    <name type="synonym">Hibiscus barbadensis</name>
    <dbReference type="NCBI Taxonomy" id="3634"/>
    <lineage>
        <taxon>Eukaryota</taxon>
        <taxon>Viridiplantae</taxon>
        <taxon>Streptophyta</taxon>
        <taxon>Embryophyta</taxon>
        <taxon>Tracheophyta</taxon>
        <taxon>Spermatophyta</taxon>
        <taxon>Magnoliopsida</taxon>
        <taxon>eudicotyledons</taxon>
        <taxon>Gunneridae</taxon>
        <taxon>Pentapetalae</taxon>
        <taxon>rosids</taxon>
        <taxon>malvids</taxon>
        <taxon>Malvales</taxon>
        <taxon>Malvaceae</taxon>
        <taxon>Malvoideae</taxon>
        <taxon>Gossypium</taxon>
    </lineage>
</organism>
<evidence type="ECO:0000313" key="3">
    <source>
        <dbReference type="Proteomes" id="UP000239757"/>
    </source>
</evidence>
<gene>
    <name evidence="2" type="ORF">GOBAR_AA26040</name>
</gene>
<protein>
    <submittedName>
        <fullName evidence="2">Uncharacterized protein</fullName>
    </submittedName>
</protein>
<proteinExistence type="predicted"/>
<accession>A0A2P5WU91</accession>
<sequence>MSKGQEEVSNDDPKQVSTNYKPRVPYPNARTKDRTEEQFDATSHVELNAVYSAILKNKLPKKLKDLGNFTILYLIGELTLSVGDKTITLQACNSGIILNSEGNSPHQSTKTNNMTQPTLQKLSFKEVCKPCSSNDRSYNHEEQRLRIEELDEWRVHKPRTHDKLKLRQNEFNTSPNQLKVGDKVLLKAADPHIVTTTPNDEILLTVFQPTQLGTRVCLKPWPNRRRDTTVRYGPVEAGHDFPKTRDAINPHGRATWPWVNLIGEHGRGNGKTRACQGQVSILFLRHSQMSPQGISSMLSMRMIERHRGTYPP</sequence>